<evidence type="ECO:0000313" key="3">
    <source>
        <dbReference type="Proteomes" id="UP000076798"/>
    </source>
</evidence>
<feature type="region of interest" description="Disordered" evidence="1">
    <location>
        <begin position="381"/>
        <end position="438"/>
    </location>
</feature>
<accession>A0A166GL66</accession>
<proteinExistence type="predicted"/>
<feature type="region of interest" description="Disordered" evidence="1">
    <location>
        <begin position="1"/>
        <end position="21"/>
    </location>
</feature>
<feature type="compositionally biased region" description="Polar residues" evidence="1">
    <location>
        <begin position="422"/>
        <end position="438"/>
    </location>
</feature>
<evidence type="ECO:0000313" key="2">
    <source>
        <dbReference type="EMBL" id="KZT41785.1"/>
    </source>
</evidence>
<feature type="region of interest" description="Disordered" evidence="1">
    <location>
        <begin position="273"/>
        <end position="293"/>
    </location>
</feature>
<evidence type="ECO:0000256" key="1">
    <source>
        <dbReference type="SAM" id="MobiDB-lite"/>
    </source>
</evidence>
<organism evidence="2 3">
    <name type="scientific">Sistotremastrum suecicum HHB10207 ss-3</name>
    <dbReference type="NCBI Taxonomy" id="1314776"/>
    <lineage>
        <taxon>Eukaryota</taxon>
        <taxon>Fungi</taxon>
        <taxon>Dikarya</taxon>
        <taxon>Basidiomycota</taxon>
        <taxon>Agaricomycotina</taxon>
        <taxon>Agaricomycetes</taxon>
        <taxon>Sistotremastrales</taxon>
        <taxon>Sistotremastraceae</taxon>
        <taxon>Sistotremastrum</taxon>
    </lineage>
</organism>
<gene>
    <name evidence="2" type="ORF">SISSUDRAFT_1030940</name>
</gene>
<dbReference type="Proteomes" id="UP000076798">
    <property type="component" value="Unassembled WGS sequence"/>
</dbReference>
<protein>
    <submittedName>
        <fullName evidence="2">Uncharacterized protein</fullName>
    </submittedName>
</protein>
<keyword evidence="3" id="KW-1185">Reference proteome</keyword>
<dbReference type="EMBL" id="KV428018">
    <property type="protein sequence ID" value="KZT41785.1"/>
    <property type="molecule type" value="Genomic_DNA"/>
</dbReference>
<reference evidence="2 3" key="1">
    <citation type="journal article" date="2016" name="Mol. Biol. Evol.">
        <title>Comparative Genomics of Early-Diverging Mushroom-Forming Fungi Provides Insights into the Origins of Lignocellulose Decay Capabilities.</title>
        <authorList>
            <person name="Nagy L.G."/>
            <person name="Riley R."/>
            <person name="Tritt A."/>
            <person name="Adam C."/>
            <person name="Daum C."/>
            <person name="Floudas D."/>
            <person name="Sun H."/>
            <person name="Yadav J.S."/>
            <person name="Pangilinan J."/>
            <person name="Larsson K.H."/>
            <person name="Matsuura K."/>
            <person name="Barry K."/>
            <person name="Labutti K."/>
            <person name="Kuo R."/>
            <person name="Ohm R.A."/>
            <person name="Bhattacharya S.S."/>
            <person name="Shirouzu T."/>
            <person name="Yoshinaga Y."/>
            <person name="Martin F.M."/>
            <person name="Grigoriev I.V."/>
            <person name="Hibbett D.S."/>
        </authorList>
    </citation>
    <scope>NUCLEOTIDE SEQUENCE [LARGE SCALE GENOMIC DNA]</scope>
    <source>
        <strain evidence="2 3">HHB10207 ss-3</strain>
    </source>
</reference>
<name>A0A166GL66_9AGAM</name>
<dbReference type="AlphaFoldDB" id="A0A166GL66"/>
<sequence>MPILTSHPQPLPPPHPNSLDVNPQSLNVTLHPHAPYQATTQSEAQVPFPQKIKLEPLTDDLCQRAIIAHSIYFATPQTQSQAQQRSYSLHRLFLEEHNSSTKKLGVVVLRWNFEEYPFLRKYVHSSPGAAGNKWDSVREFGGFVGGLWRRSGIAQPSQPLCCLFGVIELRQNIVVQAALKAAAMQSMPQPSPTAPAPVSSYIEPLQQRAESLHQSIVETIEQQRRTAIVHQQAQLARVQEAQQREVQLQLLRQQQQQQQQRERTELLRQQQALALRRSSTQSQPHPHAHAPYYSSPIVHRHNASRQSQSFIPPNHPQYQYYLKQYQQQERAYHYGIALPPHPHDQMQTQNQESPESIYTLVPYPSPATLLWVDQQRRIVASGGYSPRPDHRRRSAAGGSQVREGEDSPQSGAHPAVEGSFGVSGSQTQDTLRQRVSTG</sequence>